<dbReference type="HOGENOM" id="CLU_2618235_0_0_14"/>
<dbReference type="KEGG" id="mmy:MSC_1002"/>
<protein>
    <submittedName>
        <fullName evidence="2">Hypothetical transmembrane protein</fullName>
    </submittedName>
</protein>
<reference evidence="2 3" key="1">
    <citation type="journal article" date="2004" name="Genome Res.">
        <title>The genome sequence of Mycoplasma mycoides subsp. mycoides SC type strain PG1T, the causative agent of contagious bovine pleuropneumonia (CBPP).</title>
        <authorList>
            <person name="Westberg J."/>
            <person name="Persson A."/>
            <person name="Holmberg A."/>
            <person name="Goesmann A."/>
            <person name="Lundeberg J."/>
            <person name="Johansson K.-E."/>
            <person name="Pettersson B."/>
            <person name="Uhlen M."/>
        </authorList>
    </citation>
    <scope>NUCLEOTIDE SEQUENCE [LARGE SCALE GENOMIC DNA]</scope>
    <source>
        <strain evidence="2 3">PG1</strain>
    </source>
</reference>
<gene>
    <name evidence="2" type="ordered locus">MSC_1002</name>
</gene>
<accession>Q6MRY2</accession>
<organism evidence="2 3">
    <name type="scientific">Mycoplasma mycoides subsp. mycoides SC (strain CCUG 32753 / NCTC 10114 / PG1)</name>
    <dbReference type="NCBI Taxonomy" id="272632"/>
    <lineage>
        <taxon>Bacteria</taxon>
        <taxon>Bacillati</taxon>
        <taxon>Mycoplasmatota</taxon>
        <taxon>Mollicutes</taxon>
        <taxon>Mycoplasmataceae</taxon>
        <taxon>Mycoplasma</taxon>
    </lineage>
</organism>
<sequence>MWNVANASSCFFTIAFMTSEFFLSFSGFIGFDSFFLIFFIIFIFFFSFFFSFFSRFSIWSFLRSFITTSNYCSTSCCN</sequence>
<name>Q6MRY2_MYCMS</name>
<feature type="transmembrane region" description="Helical" evidence="1">
    <location>
        <begin position="34"/>
        <end position="53"/>
    </location>
</feature>
<keyword evidence="1" id="KW-1133">Transmembrane helix</keyword>
<evidence type="ECO:0000313" key="3">
    <source>
        <dbReference type="Proteomes" id="UP000001016"/>
    </source>
</evidence>
<keyword evidence="1 2" id="KW-0812">Transmembrane</keyword>
<evidence type="ECO:0000256" key="1">
    <source>
        <dbReference type="SAM" id="Phobius"/>
    </source>
</evidence>
<proteinExistence type="predicted"/>
<dbReference type="Proteomes" id="UP000001016">
    <property type="component" value="Chromosome"/>
</dbReference>
<keyword evidence="1" id="KW-0472">Membrane</keyword>
<dbReference type="EMBL" id="BX293980">
    <property type="protein sequence ID" value="CAE77609.1"/>
    <property type="molecule type" value="Genomic_DNA"/>
</dbReference>
<feature type="transmembrane region" description="Helical" evidence="1">
    <location>
        <begin position="7"/>
        <end position="28"/>
    </location>
</feature>
<dbReference type="AlphaFoldDB" id="Q6MRY2"/>
<keyword evidence="3" id="KW-1185">Reference proteome</keyword>
<evidence type="ECO:0000313" key="2">
    <source>
        <dbReference type="EMBL" id="CAE77609.1"/>
    </source>
</evidence>